<keyword evidence="2" id="KW-1185">Reference proteome</keyword>
<organism evidence="1 2">
    <name type="scientific">Paenibacillus mesotrionivorans</name>
    <dbReference type="NCBI Taxonomy" id="3160968"/>
    <lineage>
        <taxon>Bacteria</taxon>
        <taxon>Bacillati</taxon>
        <taxon>Bacillota</taxon>
        <taxon>Bacilli</taxon>
        <taxon>Bacillales</taxon>
        <taxon>Paenibacillaceae</taxon>
        <taxon>Paenibacillus</taxon>
    </lineage>
</organism>
<comment type="caution">
    <text evidence="1">The sequence shown here is derived from an EMBL/GenBank/DDBJ whole genome shotgun (WGS) entry which is preliminary data.</text>
</comment>
<evidence type="ECO:0000313" key="2">
    <source>
        <dbReference type="Proteomes" id="UP001631969"/>
    </source>
</evidence>
<dbReference type="EMBL" id="JBJURJ010000007">
    <property type="protein sequence ID" value="MFM9329220.1"/>
    <property type="molecule type" value="Genomic_DNA"/>
</dbReference>
<dbReference type="Proteomes" id="UP001631969">
    <property type="component" value="Unassembled WGS sequence"/>
</dbReference>
<evidence type="ECO:0000313" key="1">
    <source>
        <dbReference type="EMBL" id="MFM9329220.1"/>
    </source>
</evidence>
<name>A0ACC7NXK0_9BACL</name>
<protein>
    <submittedName>
        <fullName evidence="1">Uncharacterized protein</fullName>
    </submittedName>
</protein>
<accession>A0ACC7NXK0</accession>
<reference evidence="1" key="1">
    <citation type="submission" date="2024-12" db="EMBL/GenBank/DDBJ databases">
        <authorList>
            <person name="Wu N."/>
        </authorList>
    </citation>
    <scope>NUCLEOTIDE SEQUENCE</scope>
    <source>
        <strain evidence="1">P15</strain>
    </source>
</reference>
<sequence length="109" mass="11512">MIGGFMLVMTVGLAVLVYGEGSAKHPAETGGARGRLQRAFLMHALPLFLYSFAMAVLWMAGDDGLARYPVGGAAAIFYAILIIATRRFTLSLTLSLGIVILASLPSPLL</sequence>
<proteinExistence type="predicted"/>
<gene>
    <name evidence="1" type="ORF">ACI1P1_13070</name>
</gene>